<dbReference type="AlphaFoldDB" id="A0A0G4EYD4"/>
<feature type="region of interest" description="Disordered" evidence="1">
    <location>
        <begin position="687"/>
        <end position="795"/>
    </location>
</feature>
<feature type="region of interest" description="Disordered" evidence="1">
    <location>
        <begin position="1"/>
        <end position="165"/>
    </location>
</feature>
<proteinExistence type="predicted"/>
<dbReference type="Proteomes" id="UP000041254">
    <property type="component" value="Unassembled WGS sequence"/>
</dbReference>
<feature type="compositionally biased region" description="Basic and acidic residues" evidence="1">
    <location>
        <begin position="38"/>
        <end position="47"/>
    </location>
</feature>
<dbReference type="VEuPathDB" id="CryptoDB:Vbra_8583"/>
<feature type="compositionally biased region" description="Low complexity" evidence="1">
    <location>
        <begin position="48"/>
        <end position="68"/>
    </location>
</feature>
<evidence type="ECO:0000313" key="3">
    <source>
        <dbReference type="Proteomes" id="UP000041254"/>
    </source>
</evidence>
<feature type="compositionally biased region" description="Acidic residues" evidence="1">
    <location>
        <begin position="341"/>
        <end position="355"/>
    </location>
</feature>
<feature type="compositionally biased region" description="Basic and acidic residues" evidence="1">
    <location>
        <begin position="1"/>
        <end position="19"/>
    </location>
</feature>
<keyword evidence="3" id="KW-1185">Reference proteome</keyword>
<feature type="compositionally biased region" description="Low complexity" evidence="1">
    <location>
        <begin position="307"/>
        <end position="316"/>
    </location>
</feature>
<dbReference type="InParanoid" id="A0A0G4EYD4"/>
<gene>
    <name evidence="2" type="ORF">Vbra_8583</name>
</gene>
<evidence type="ECO:0000313" key="2">
    <source>
        <dbReference type="EMBL" id="CEM04150.1"/>
    </source>
</evidence>
<feature type="compositionally biased region" description="Basic and acidic residues" evidence="1">
    <location>
        <begin position="232"/>
        <end position="246"/>
    </location>
</feature>
<feature type="compositionally biased region" description="Polar residues" evidence="1">
    <location>
        <begin position="993"/>
        <end position="1007"/>
    </location>
</feature>
<feature type="region of interest" description="Disordered" evidence="1">
    <location>
        <begin position="819"/>
        <end position="853"/>
    </location>
</feature>
<sequence>MQAPKEDIPSEPTEHREEAVAPPQEGTGGHEIAGVSEKPQEKEKPSETETGPPDAKSPPAAAASGSETPPKEPAPVLTPEQETPPDVNNTEYDESGEGELSFVSLDERFNRLQDRPTPGQSEHADTPAAAVGNGASSSTPPEAHEGSPPSHAAGEEEQVVSGSATADLAWFDRLTETEFTQSDDIFMPDPAAPEQKVVSPKMCNASPAKVIFIQKAFWQLAFEDAQWCIEHRSSNSQSEEGKERFTETQGGQPPDGTPQSEPSTKNTTAVADTSSNQPPGGVSQQGERPADTQPSPEPEESSGGGDSVASDSVAASPGEMDSPAGTVATPDGATEQQVESTGDDDSESDQDEESEKDFVSFTDVSSKSRNDGGDVMTFHIEAALLWYEKVPRLETQWPSSYSEGLHLLAHLLGEDKKSARAALMKQIASGSDTLSFEAFSMLHPDHIHSTLAALDHMDHCSLDVPKLVGGGGIDITDIGADACNTDDQSPADRVCVLMGESGPDLTQEQLEERLRTGSLAGATAELSGVCLTRDEIAEGLSECVVPVKLGSSDSAHYMIRRDGAGRWGSKQCPFPKTWIWKRYARPEEYADMQDEEIEVLIHRPYADYKHIKPTRVLRVLNELVAQAGGSGGKGEHDIKVQIHPTPYQLTHLSRAAKGRQPGASPFEHREGEIAAEQAQPLKHEGDALAQHEPQEIPQEKAEATHEEEAATGMPPEQETGADLVDHAPTDEGVQGGTAETSGPEDISAPAQGQPSSEDMKAAAVDISPEQPPSGVSQQGETQPSPGPEEDSDDSKDELISFLSVSSSQSPFPQHHRIIRARTRHQEHAGTNTTRRRWQRTRRRQPPGVGDGDRGVRLLITVSDANKADILRSIFARRSPEEVQRILSRAANHDATVASTEAFQKLSEAISQGAVHMFGKRRGAMETHPSEDLSMDVDIIEAVLEGRTVGTEEGRLVAQIIQNTPAAKLLAALVGLPLAMRNVNMDLTDRSVYNEGTGSRQSPPTSTEDTLDQETFMCFTLRLLSGVSGLPAHDTRLHELATQLTIGGGLVRWEEVFERELYGNGGGFSPVWGYGSYATT</sequence>
<feature type="region of interest" description="Disordered" evidence="1">
    <location>
        <begin position="232"/>
        <end position="373"/>
    </location>
</feature>
<dbReference type="EMBL" id="CDMY01000347">
    <property type="protein sequence ID" value="CEM04150.1"/>
    <property type="molecule type" value="Genomic_DNA"/>
</dbReference>
<evidence type="ECO:0000256" key="1">
    <source>
        <dbReference type="SAM" id="MobiDB-lite"/>
    </source>
</evidence>
<protein>
    <submittedName>
        <fullName evidence="2">Uncharacterized protein</fullName>
    </submittedName>
</protein>
<name>A0A0G4EYD4_VITBC</name>
<feature type="compositionally biased region" description="Basic and acidic residues" evidence="1">
    <location>
        <begin position="692"/>
        <end position="708"/>
    </location>
</feature>
<organism evidence="2 3">
    <name type="scientific">Vitrella brassicaformis (strain CCMP3155)</name>
    <dbReference type="NCBI Taxonomy" id="1169540"/>
    <lineage>
        <taxon>Eukaryota</taxon>
        <taxon>Sar</taxon>
        <taxon>Alveolata</taxon>
        <taxon>Colpodellida</taxon>
        <taxon>Vitrellaceae</taxon>
        <taxon>Vitrella</taxon>
    </lineage>
</organism>
<feature type="compositionally biased region" description="Basic residues" evidence="1">
    <location>
        <begin position="833"/>
        <end position="844"/>
    </location>
</feature>
<reference evidence="2 3" key="1">
    <citation type="submission" date="2014-11" db="EMBL/GenBank/DDBJ databases">
        <authorList>
            <person name="Zhu J."/>
            <person name="Qi W."/>
            <person name="Song R."/>
        </authorList>
    </citation>
    <scope>NUCLEOTIDE SEQUENCE [LARGE SCALE GENOMIC DNA]</scope>
</reference>
<feature type="compositionally biased region" description="Basic and acidic residues" evidence="1">
    <location>
        <begin position="105"/>
        <end position="114"/>
    </location>
</feature>
<accession>A0A0G4EYD4</accession>
<feature type="compositionally biased region" description="Polar residues" evidence="1">
    <location>
        <begin position="773"/>
        <end position="783"/>
    </location>
</feature>
<feature type="compositionally biased region" description="Polar residues" evidence="1">
    <location>
        <begin position="247"/>
        <end position="286"/>
    </location>
</feature>
<feature type="region of interest" description="Disordered" evidence="1">
    <location>
        <begin position="990"/>
        <end position="1009"/>
    </location>
</feature>